<reference evidence="4 5" key="1">
    <citation type="submission" date="2015-10" db="EMBL/GenBank/DDBJ databases">
        <title>Draft genome sequence of Streptomyces pseudovenezuelae DSM 40212, type strain for the species Streptomyces pseudovenezuelae.</title>
        <authorList>
            <person name="Ruckert C."/>
            <person name="Winkler A."/>
            <person name="Kalinowski J."/>
            <person name="Kampfer P."/>
            <person name="Glaeser S."/>
        </authorList>
    </citation>
    <scope>NUCLEOTIDE SEQUENCE [LARGE SCALE GENOMIC DNA]</scope>
    <source>
        <strain evidence="4 5">DSM 40212</strain>
    </source>
</reference>
<dbReference type="SUPFAM" id="SSF55073">
    <property type="entry name" value="Nucleotide cyclase"/>
    <property type="match status" value="1"/>
</dbReference>
<evidence type="ECO:0000313" key="4">
    <source>
        <dbReference type="EMBL" id="KUM82919.1"/>
    </source>
</evidence>
<comment type="caution">
    <text evidence="4">The sequence shown here is derived from an EMBL/GenBank/DDBJ whole genome shotgun (WGS) entry which is preliminary data.</text>
</comment>
<dbReference type="Pfam" id="PF00990">
    <property type="entry name" value="GGDEF"/>
    <property type="match status" value="1"/>
</dbReference>
<evidence type="ECO:0000313" key="5">
    <source>
        <dbReference type="Proteomes" id="UP000053039"/>
    </source>
</evidence>
<dbReference type="NCBIfam" id="TIGR00254">
    <property type="entry name" value="GGDEF"/>
    <property type="match status" value="1"/>
</dbReference>
<dbReference type="RefSeq" id="WP_062230283.1">
    <property type="nucleotide sequence ID" value="NZ_JBEYZI010000045.1"/>
</dbReference>
<dbReference type="InterPro" id="IPR029787">
    <property type="entry name" value="Nucleotide_cyclase"/>
</dbReference>
<feature type="domain" description="GGDEF" evidence="3">
    <location>
        <begin position="334"/>
        <end position="466"/>
    </location>
</feature>
<dbReference type="Gene3D" id="3.30.70.270">
    <property type="match status" value="1"/>
</dbReference>
<dbReference type="InterPro" id="IPR001633">
    <property type="entry name" value="EAL_dom"/>
</dbReference>
<dbReference type="Pfam" id="PF00563">
    <property type="entry name" value="EAL"/>
    <property type="match status" value="1"/>
</dbReference>
<feature type="transmembrane region" description="Helical" evidence="1">
    <location>
        <begin position="256"/>
        <end position="274"/>
    </location>
</feature>
<keyword evidence="1" id="KW-1133">Transmembrane helix</keyword>
<feature type="transmembrane region" description="Helical" evidence="1">
    <location>
        <begin position="73"/>
        <end position="94"/>
    </location>
</feature>
<keyword evidence="1" id="KW-0812">Transmembrane</keyword>
<dbReference type="OrthoDB" id="23692at2"/>
<name>A0A101MXZ1_9ACTN</name>
<dbReference type="InterPro" id="IPR050706">
    <property type="entry name" value="Cyclic-di-GMP_PDE-like"/>
</dbReference>
<dbReference type="InterPro" id="IPR035919">
    <property type="entry name" value="EAL_sf"/>
</dbReference>
<dbReference type="GO" id="GO:0071111">
    <property type="term" value="F:cyclic-guanylate-specific phosphodiesterase activity"/>
    <property type="evidence" value="ECO:0007669"/>
    <property type="project" value="InterPro"/>
</dbReference>
<evidence type="ECO:0000259" key="2">
    <source>
        <dbReference type="PROSITE" id="PS50883"/>
    </source>
</evidence>
<gene>
    <name evidence="4" type="ORF">AQI94_39895</name>
</gene>
<dbReference type="InterPro" id="IPR043128">
    <property type="entry name" value="Rev_trsase/Diguanyl_cyclase"/>
</dbReference>
<dbReference type="PANTHER" id="PTHR33121">
    <property type="entry name" value="CYCLIC DI-GMP PHOSPHODIESTERASE PDEF"/>
    <property type="match status" value="1"/>
</dbReference>
<dbReference type="Proteomes" id="UP000053039">
    <property type="component" value="Unassembled WGS sequence"/>
</dbReference>
<dbReference type="InterPro" id="IPR000160">
    <property type="entry name" value="GGDEF_dom"/>
</dbReference>
<organism evidence="4 5">
    <name type="scientific">Streptomyces pseudovenezuelae</name>
    <dbReference type="NCBI Taxonomy" id="67350"/>
    <lineage>
        <taxon>Bacteria</taxon>
        <taxon>Bacillati</taxon>
        <taxon>Actinomycetota</taxon>
        <taxon>Actinomycetes</taxon>
        <taxon>Kitasatosporales</taxon>
        <taxon>Streptomycetaceae</taxon>
        <taxon>Streptomyces</taxon>
        <taxon>Streptomyces aurantiacus group</taxon>
    </lineage>
</organism>
<feature type="domain" description="EAL" evidence="2">
    <location>
        <begin position="475"/>
        <end position="727"/>
    </location>
</feature>
<dbReference type="FunFam" id="3.20.20.450:FF:000001">
    <property type="entry name" value="Cyclic di-GMP phosphodiesterase yahA"/>
    <property type="match status" value="1"/>
</dbReference>
<proteinExistence type="predicted"/>
<dbReference type="PANTHER" id="PTHR33121:SF70">
    <property type="entry name" value="SIGNALING PROTEIN YKOW"/>
    <property type="match status" value="1"/>
</dbReference>
<dbReference type="Gene3D" id="3.20.20.450">
    <property type="entry name" value="EAL domain"/>
    <property type="match status" value="1"/>
</dbReference>
<evidence type="ECO:0000256" key="1">
    <source>
        <dbReference type="SAM" id="Phobius"/>
    </source>
</evidence>
<dbReference type="SUPFAM" id="SSF141868">
    <property type="entry name" value="EAL domain-like"/>
    <property type="match status" value="1"/>
</dbReference>
<keyword evidence="1" id="KW-0472">Membrane</keyword>
<feature type="transmembrane region" description="Helical" evidence="1">
    <location>
        <begin position="175"/>
        <end position="198"/>
    </location>
</feature>
<feature type="transmembrane region" description="Helical" evidence="1">
    <location>
        <begin position="137"/>
        <end position="163"/>
    </location>
</feature>
<dbReference type="CDD" id="cd01949">
    <property type="entry name" value="GGDEF"/>
    <property type="match status" value="1"/>
</dbReference>
<dbReference type="PROSITE" id="PS50887">
    <property type="entry name" value="GGDEF"/>
    <property type="match status" value="1"/>
</dbReference>
<dbReference type="EMBL" id="LMWM01000050">
    <property type="protein sequence ID" value="KUM82919.1"/>
    <property type="molecule type" value="Genomic_DNA"/>
</dbReference>
<dbReference type="SMART" id="SM00052">
    <property type="entry name" value="EAL"/>
    <property type="match status" value="1"/>
</dbReference>
<feature type="transmembrane region" description="Helical" evidence="1">
    <location>
        <begin position="218"/>
        <end position="236"/>
    </location>
</feature>
<feature type="transmembrane region" description="Helical" evidence="1">
    <location>
        <begin position="106"/>
        <end position="125"/>
    </location>
</feature>
<dbReference type="FunFam" id="3.30.70.270:FF:000007">
    <property type="entry name" value="Membrane-associated phosphodiesterase"/>
    <property type="match status" value="1"/>
</dbReference>
<sequence>MEPTESAAPDSRLRRLTGALRASRWAGRPSEHPGAEGRAAGQYTAAASAAQLTAERAPGVPDPDTDRHLSWPALPTSVVAAAGFVLGAGFYRAFTGGHALFPSGTVGWSLAVLTGVIVGHLVALGRARWWGGTGSGAALTLAVLLLYGWVSAGLVSLTVVLLVGIARRHRWRQGILHGAVDILGIAAGALVLAAFGQSPSVETPWNPDTWTFYTGPEVVLVAVAYLAVTRALGWYLHSSGHAGLPTVARTALVRQGLVAVALLGIAPLVCVVAAAKPVLLPLFSIPLIALDSTLWMARARAEEQLRDPLTGLPNRQWLLERIWSALDDAERIDARSALMLIDLDRFRSVNDTLGHLAGDRLLLQIADRLRIALPRGAEAARLGGDEFAVLLPVADSTTSATRVARNLVAALSSPLDLDGLTLVLEASAGVAVFPDHAVDAEGLLRRADVAMYQAKRDRTGVEVYESKRDSNTPDRLGLLGDLRRALDAHEVQLHYQPKVRFDGQVAGLEALVRWVHPERGRVPPDEFIAIAESSGLMPHLTEYVLDTALAQVAEWRAQGLYVPVAVNVSPRDVHTPGFAGSVAARLARHGVPAGALQLEITEHVLLEDPSRAADTLAALTGHGVKMSLDDFGTGYSSLVHLRRLPVSELKIDRSFVAKLAVDTEDAEIVRCTVDLAHSLGLLVVAEGVEDDETWERLRDMGCDAVQGWLVAAAMPPEETTAWLLARGSRGWQRPRAALPAAE</sequence>
<evidence type="ECO:0000259" key="3">
    <source>
        <dbReference type="PROSITE" id="PS50887"/>
    </source>
</evidence>
<dbReference type="AlphaFoldDB" id="A0A101MXZ1"/>
<protein>
    <submittedName>
        <fullName evidence="4">Phosphodiesterase</fullName>
    </submittedName>
</protein>
<dbReference type="PROSITE" id="PS50883">
    <property type="entry name" value="EAL"/>
    <property type="match status" value="1"/>
</dbReference>
<dbReference type="CDD" id="cd01948">
    <property type="entry name" value="EAL"/>
    <property type="match status" value="1"/>
</dbReference>
<dbReference type="SMART" id="SM00267">
    <property type="entry name" value="GGDEF"/>
    <property type="match status" value="1"/>
</dbReference>
<accession>A0A101MXZ1</accession>